<dbReference type="RefSeq" id="WP_272446362.1">
    <property type="nucleotide sequence ID" value="NZ_JAMQKC010000007.1"/>
</dbReference>
<organism evidence="2 3">
    <name type="scientific">Aquibacillus salsiterrae</name>
    <dbReference type="NCBI Taxonomy" id="2950439"/>
    <lineage>
        <taxon>Bacteria</taxon>
        <taxon>Bacillati</taxon>
        <taxon>Bacillota</taxon>
        <taxon>Bacilli</taxon>
        <taxon>Bacillales</taxon>
        <taxon>Bacillaceae</taxon>
        <taxon>Aquibacillus</taxon>
    </lineage>
</organism>
<dbReference type="InterPro" id="IPR058193">
    <property type="entry name" value="VanY/YodJ_core_dom"/>
</dbReference>
<reference evidence="2" key="1">
    <citation type="submission" date="2022-06" db="EMBL/GenBank/DDBJ databases">
        <title>Aquibacillus sp. a new bacterium isolated from soil saline samples.</title>
        <authorList>
            <person name="Galisteo C."/>
            <person name="De La Haba R."/>
            <person name="Sanchez-Porro C."/>
            <person name="Ventosa A."/>
        </authorList>
    </citation>
    <scope>NUCLEOTIDE SEQUENCE</scope>
    <source>
        <strain evidence="2">3ASR75-54</strain>
    </source>
</reference>
<sequence>MSKYGLLLLTAILLIGCNQQEILPSLPLTTSAKHLEDKQEIELVDVVVQKESDEVLEDKTTETEDKPEQIEKDPILVVDNPTSVEVLVNKQRKLPDGYSPKDLVVPNVPFYFSEDDPKKKMRKEAAAALEKLFKGAEQAQLDLVAASGYRSYERQKTIYEYNVTTRGQAVADKYSARPGTSEHQTGLAMDVTTAQVAFSLEETFRQTNEGEWLEQNAHSYGFVIRYPKGKEEITGYSYEPWHIRYVGKSIATEIYDQSLTLEEYFTRE</sequence>
<dbReference type="InterPro" id="IPR009045">
    <property type="entry name" value="Zn_M74/Hedgehog-like"/>
</dbReference>
<dbReference type="PROSITE" id="PS51257">
    <property type="entry name" value="PROKAR_LIPOPROTEIN"/>
    <property type="match status" value="1"/>
</dbReference>
<name>A0A9X4AEX9_9BACI</name>
<evidence type="ECO:0000259" key="1">
    <source>
        <dbReference type="Pfam" id="PF02557"/>
    </source>
</evidence>
<proteinExistence type="predicted"/>
<dbReference type="CDD" id="cd14852">
    <property type="entry name" value="LD-carboxypeptidase"/>
    <property type="match status" value="1"/>
</dbReference>
<comment type="caution">
    <text evidence="2">The sequence shown here is derived from an EMBL/GenBank/DDBJ whole genome shotgun (WGS) entry which is preliminary data.</text>
</comment>
<dbReference type="PANTHER" id="PTHR34385:SF1">
    <property type="entry name" value="PEPTIDOGLYCAN L-ALANYL-D-GLUTAMATE ENDOPEPTIDASE CWLK"/>
    <property type="match status" value="1"/>
</dbReference>
<dbReference type="InterPro" id="IPR052179">
    <property type="entry name" value="DD-CPase-like"/>
</dbReference>
<dbReference type="GO" id="GO:0008233">
    <property type="term" value="F:peptidase activity"/>
    <property type="evidence" value="ECO:0007669"/>
    <property type="project" value="InterPro"/>
</dbReference>
<gene>
    <name evidence="2" type="ORF">NC799_10255</name>
</gene>
<protein>
    <submittedName>
        <fullName evidence="2">M15 family metallopeptidase</fullName>
    </submittedName>
</protein>
<dbReference type="PANTHER" id="PTHR34385">
    <property type="entry name" value="D-ALANYL-D-ALANINE CARBOXYPEPTIDASE"/>
    <property type="match status" value="1"/>
</dbReference>
<dbReference type="SUPFAM" id="SSF55166">
    <property type="entry name" value="Hedgehog/DD-peptidase"/>
    <property type="match status" value="1"/>
</dbReference>
<dbReference type="Pfam" id="PF02557">
    <property type="entry name" value="VanY"/>
    <property type="match status" value="1"/>
</dbReference>
<keyword evidence="3" id="KW-1185">Reference proteome</keyword>
<accession>A0A9X4AEX9</accession>
<evidence type="ECO:0000313" key="3">
    <source>
        <dbReference type="Proteomes" id="UP001145069"/>
    </source>
</evidence>
<dbReference type="Proteomes" id="UP001145069">
    <property type="component" value="Unassembled WGS sequence"/>
</dbReference>
<evidence type="ECO:0000313" key="2">
    <source>
        <dbReference type="EMBL" id="MDC3417296.1"/>
    </source>
</evidence>
<dbReference type="EMBL" id="JAMQKC010000007">
    <property type="protein sequence ID" value="MDC3417296.1"/>
    <property type="molecule type" value="Genomic_DNA"/>
</dbReference>
<feature type="domain" description="D-alanyl-D-alanine carboxypeptidase-like core" evidence="1">
    <location>
        <begin position="119"/>
        <end position="248"/>
    </location>
</feature>
<dbReference type="InterPro" id="IPR003709">
    <property type="entry name" value="VanY-like_core_dom"/>
</dbReference>
<dbReference type="AlphaFoldDB" id="A0A9X4AEX9"/>
<dbReference type="Gene3D" id="3.30.1380.10">
    <property type="match status" value="1"/>
</dbReference>
<dbReference type="GO" id="GO:0006508">
    <property type="term" value="P:proteolysis"/>
    <property type="evidence" value="ECO:0007669"/>
    <property type="project" value="InterPro"/>
</dbReference>